<evidence type="ECO:0000259" key="2">
    <source>
        <dbReference type="Pfam" id="PF23572"/>
    </source>
</evidence>
<dbReference type="InterPro" id="IPR055378">
    <property type="entry name" value="GH3_C"/>
</dbReference>
<feature type="non-terminal residue" evidence="3">
    <location>
        <position position="1"/>
    </location>
</feature>
<dbReference type="Proteomes" id="UP000571582">
    <property type="component" value="Unassembled WGS sequence"/>
</dbReference>
<evidence type="ECO:0000313" key="3">
    <source>
        <dbReference type="EMBL" id="NXQ35907.1"/>
    </source>
</evidence>
<dbReference type="InterPro" id="IPR004993">
    <property type="entry name" value="GH3"/>
</dbReference>
<gene>
    <name evidence="3" type="primary">Ghdc</name>
    <name evidence="3" type="ORF">ALACHE_R03193</name>
</gene>
<feature type="non-terminal residue" evidence="3">
    <location>
        <position position="447"/>
    </location>
</feature>
<dbReference type="AlphaFoldDB" id="A0A7L2CCX6"/>
<dbReference type="GO" id="GO:0016881">
    <property type="term" value="F:acid-amino acid ligase activity"/>
    <property type="evidence" value="ECO:0007669"/>
    <property type="project" value="TreeGrafter"/>
</dbReference>
<dbReference type="PANTHER" id="PTHR31901">
    <property type="entry name" value="GH3 DOMAIN-CONTAINING PROTEIN"/>
    <property type="match status" value="1"/>
</dbReference>
<dbReference type="Pfam" id="PF03321">
    <property type="entry name" value="GH3"/>
    <property type="match status" value="1"/>
</dbReference>
<protein>
    <submittedName>
        <fullName evidence="3">GHDC protein</fullName>
    </submittedName>
</protein>
<sequence>PPQGSLLYLDALGAAFPRALALRGTALLHWSPGCPSAPAGWPLPTLYCTPAAAGALPSRAAALRLQLLFALRQRALHVLEAGLAAELHDALLALRTEWPQLAQELALGRLSPQHGLPEGVRDQLQALLTPDAARAAELRAECAHGFEGIVLRLWPQLEVVVVRTAHGVERLYLDSLCQADCQGLPFYCPFYRAAGALLGINLWPVEPAPRFLLCPDWAFCEFLPCLASKEPRTVLLDELWEGREYGLVVTAHPGEYRCCVVLGACLPQLHAPISPSHPPCPCRCRTGEVLKVTGFHKQCPMVEPVRRESQTLSVRGESIPEEQFCQSLCRTLRMWPGARLIDYVCVESSLLGDSSGPSAPHYEVFMELQGLRDLSEGQRYKLDQCLQEDFPIYKSFRFKGSIGPLRLHLVRPGTFTQLREALGSPVPMPRVLHKEQLLQLIQGSVIS</sequence>
<organism evidence="3 4">
    <name type="scientific">Alaudala cheleensis</name>
    <name type="common">Asian short-toed lark</name>
    <dbReference type="NCBI Taxonomy" id="670337"/>
    <lineage>
        <taxon>Eukaryota</taxon>
        <taxon>Metazoa</taxon>
        <taxon>Chordata</taxon>
        <taxon>Craniata</taxon>
        <taxon>Vertebrata</taxon>
        <taxon>Euteleostomi</taxon>
        <taxon>Archelosauria</taxon>
        <taxon>Archosauria</taxon>
        <taxon>Dinosauria</taxon>
        <taxon>Saurischia</taxon>
        <taxon>Theropoda</taxon>
        <taxon>Coelurosauria</taxon>
        <taxon>Aves</taxon>
        <taxon>Neognathae</taxon>
        <taxon>Neoaves</taxon>
        <taxon>Telluraves</taxon>
        <taxon>Australaves</taxon>
        <taxon>Passeriformes</taxon>
        <taxon>Sylvioidea</taxon>
        <taxon>Alaudidae</taxon>
        <taxon>Alaudala</taxon>
    </lineage>
</organism>
<proteinExistence type="predicted"/>
<dbReference type="Pfam" id="PF23571">
    <property type="entry name" value="GH3_M"/>
    <property type="match status" value="1"/>
</dbReference>
<feature type="domain" description="GH3 middle" evidence="1">
    <location>
        <begin position="212"/>
        <end position="259"/>
    </location>
</feature>
<reference evidence="3 4" key="1">
    <citation type="submission" date="2019-09" db="EMBL/GenBank/DDBJ databases">
        <title>Bird 10,000 Genomes (B10K) Project - Family phase.</title>
        <authorList>
            <person name="Zhang G."/>
        </authorList>
    </citation>
    <scope>NUCLEOTIDE SEQUENCE [LARGE SCALE GENOMIC DNA]</scope>
    <source>
        <strain evidence="3">B10K-DU-001-15</strain>
        <tissue evidence="3">Muscle</tissue>
    </source>
</reference>
<comment type="caution">
    <text evidence="3">The sequence shown here is derived from an EMBL/GenBank/DDBJ whole genome shotgun (WGS) entry which is preliminary data.</text>
</comment>
<dbReference type="PANTHER" id="PTHR31901:SF9">
    <property type="entry name" value="GH3 DOMAIN-CONTAINING PROTEIN"/>
    <property type="match status" value="1"/>
</dbReference>
<evidence type="ECO:0000313" key="4">
    <source>
        <dbReference type="Proteomes" id="UP000571582"/>
    </source>
</evidence>
<evidence type="ECO:0000259" key="1">
    <source>
        <dbReference type="Pfam" id="PF23571"/>
    </source>
</evidence>
<dbReference type="Pfam" id="PF23572">
    <property type="entry name" value="GH3_C"/>
    <property type="match status" value="1"/>
</dbReference>
<keyword evidence="4" id="KW-1185">Reference proteome</keyword>
<dbReference type="GO" id="GO:0005737">
    <property type="term" value="C:cytoplasm"/>
    <property type="evidence" value="ECO:0007669"/>
    <property type="project" value="TreeGrafter"/>
</dbReference>
<accession>A0A7L2CCX6</accession>
<dbReference type="InterPro" id="IPR055377">
    <property type="entry name" value="GH3_M"/>
</dbReference>
<dbReference type="EMBL" id="VWYE01027156">
    <property type="protein sequence ID" value="NXQ35907.1"/>
    <property type="molecule type" value="Genomic_DNA"/>
</dbReference>
<feature type="domain" description="GH3 C-terminal" evidence="2">
    <location>
        <begin position="331"/>
        <end position="421"/>
    </location>
</feature>
<name>A0A7L2CCX6_9PASS</name>